<gene>
    <name evidence="2" type="ORF">RND71_012402</name>
</gene>
<organism evidence="2 3">
    <name type="scientific">Anisodus tanguticus</name>
    <dbReference type="NCBI Taxonomy" id="243964"/>
    <lineage>
        <taxon>Eukaryota</taxon>
        <taxon>Viridiplantae</taxon>
        <taxon>Streptophyta</taxon>
        <taxon>Embryophyta</taxon>
        <taxon>Tracheophyta</taxon>
        <taxon>Spermatophyta</taxon>
        <taxon>Magnoliopsida</taxon>
        <taxon>eudicotyledons</taxon>
        <taxon>Gunneridae</taxon>
        <taxon>Pentapetalae</taxon>
        <taxon>asterids</taxon>
        <taxon>lamiids</taxon>
        <taxon>Solanales</taxon>
        <taxon>Solanaceae</taxon>
        <taxon>Solanoideae</taxon>
        <taxon>Hyoscyameae</taxon>
        <taxon>Anisodus</taxon>
    </lineage>
</organism>
<name>A0AAE1SEJ8_9SOLA</name>
<dbReference type="AlphaFoldDB" id="A0AAE1SEJ8"/>
<comment type="caution">
    <text evidence="2">The sequence shown here is derived from an EMBL/GenBank/DDBJ whole genome shotgun (WGS) entry which is preliminary data.</text>
</comment>
<accession>A0AAE1SEJ8</accession>
<dbReference type="Proteomes" id="UP001291623">
    <property type="component" value="Unassembled WGS sequence"/>
</dbReference>
<evidence type="ECO:0000313" key="3">
    <source>
        <dbReference type="Proteomes" id="UP001291623"/>
    </source>
</evidence>
<sequence>MPLRTIERAVKYPGSMNMHAPDRTPIATGPSSVAGSSSAPTERERGRPKENTINIRIFIIKAATLFGVSSTPLSCLFSYSSVVAPTSSSSSWRKLVIVDHIVKF</sequence>
<evidence type="ECO:0000313" key="2">
    <source>
        <dbReference type="EMBL" id="KAK4368610.1"/>
    </source>
</evidence>
<feature type="compositionally biased region" description="Low complexity" evidence="1">
    <location>
        <begin position="28"/>
        <end position="40"/>
    </location>
</feature>
<keyword evidence="3" id="KW-1185">Reference proteome</keyword>
<proteinExistence type="predicted"/>
<dbReference type="EMBL" id="JAVYJV010000006">
    <property type="protein sequence ID" value="KAK4368610.1"/>
    <property type="molecule type" value="Genomic_DNA"/>
</dbReference>
<feature type="region of interest" description="Disordered" evidence="1">
    <location>
        <begin position="13"/>
        <end position="49"/>
    </location>
</feature>
<evidence type="ECO:0000256" key="1">
    <source>
        <dbReference type="SAM" id="MobiDB-lite"/>
    </source>
</evidence>
<protein>
    <submittedName>
        <fullName evidence="2">Uncharacterized protein</fullName>
    </submittedName>
</protein>
<reference evidence="2" key="1">
    <citation type="submission" date="2023-12" db="EMBL/GenBank/DDBJ databases">
        <title>Genome assembly of Anisodus tanguticus.</title>
        <authorList>
            <person name="Wang Y.-J."/>
        </authorList>
    </citation>
    <scope>NUCLEOTIDE SEQUENCE</scope>
    <source>
        <strain evidence="2">KB-2021</strain>
        <tissue evidence="2">Leaf</tissue>
    </source>
</reference>